<name>A0A078A780_STYLE</name>
<dbReference type="AlphaFoldDB" id="A0A078A780"/>
<keyword evidence="1" id="KW-0812">Transmembrane</keyword>
<evidence type="ECO:0000313" key="3">
    <source>
        <dbReference type="Proteomes" id="UP000039865"/>
    </source>
</evidence>
<proteinExistence type="predicted"/>
<gene>
    <name evidence="2" type="primary">Contig12972.g13836</name>
    <name evidence="2" type="ORF">STYLEM_6707</name>
</gene>
<protein>
    <recommendedName>
        <fullName evidence="4">Transmembrane protein</fullName>
    </recommendedName>
</protein>
<dbReference type="InParanoid" id="A0A078A780"/>
<dbReference type="Proteomes" id="UP000039865">
    <property type="component" value="Unassembled WGS sequence"/>
</dbReference>
<sequence>MSWEDFLRDFSNQPVLGPMFGLYYKFMNIKRYDHMPFYFYPYARQWISFEDTFLTFIDWLVDAHEQERNKADANRSFYQRSYYVFDNYLRYQNDTMANLMFDTQARKVDYDRYNSLLGRKNLQFYATMSTIHSVSFMYLAYFFRFRRVKFLPAVAISSAYYYYFEKTNNIAYKLIVDKNMISLARELGHEKHIQPVGHLKNRGLNYV</sequence>
<evidence type="ECO:0000256" key="1">
    <source>
        <dbReference type="SAM" id="Phobius"/>
    </source>
</evidence>
<feature type="transmembrane region" description="Helical" evidence="1">
    <location>
        <begin position="122"/>
        <end position="143"/>
    </location>
</feature>
<organism evidence="2 3">
    <name type="scientific">Stylonychia lemnae</name>
    <name type="common">Ciliate</name>
    <dbReference type="NCBI Taxonomy" id="5949"/>
    <lineage>
        <taxon>Eukaryota</taxon>
        <taxon>Sar</taxon>
        <taxon>Alveolata</taxon>
        <taxon>Ciliophora</taxon>
        <taxon>Intramacronucleata</taxon>
        <taxon>Spirotrichea</taxon>
        <taxon>Stichotrichia</taxon>
        <taxon>Sporadotrichida</taxon>
        <taxon>Oxytrichidae</taxon>
        <taxon>Stylonychinae</taxon>
        <taxon>Stylonychia</taxon>
    </lineage>
</organism>
<evidence type="ECO:0008006" key="4">
    <source>
        <dbReference type="Google" id="ProtNLM"/>
    </source>
</evidence>
<reference evidence="2 3" key="1">
    <citation type="submission" date="2014-06" db="EMBL/GenBank/DDBJ databases">
        <authorList>
            <person name="Swart Estienne"/>
        </authorList>
    </citation>
    <scope>NUCLEOTIDE SEQUENCE [LARGE SCALE GENOMIC DNA]</scope>
    <source>
        <strain evidence="2 3">130c</strain>
    </source>
</reference>
<keyword evidence="1" id="KW-1133">Transmembrane helix</keyword>
<keyword evidence="3" id="KW-1185">Reference proteome</keyword>
<evidence type="ECO:0000313" key="2">
    <source>
        <dbReference type="EMBL" id="CDW77741.1"/>
    </source>
</evidence>
<dbReference type="EMBL" id="CCKQ01006426">
    <property type="protein sequence ID" value="CDW77741.1"/>
    <property type="molecule type" value="Genomic_DNA"/>
</dbReference>
<accession>A0A078A780</accession>
<keyword evidence="1" id="KW-0472">Membrane</keyword>